<sequence>MCIGGLYFAFCGEYIDELDNFDIKTINEIDTPL</sequence>
<proteinExistence type="predicted"/>
<accession>A0A6C0IRD6</accession>
<evidence type="ECO:0000313" key="1">
    <source>
        <dbReference type="EMBL" id="QHT94447.1"/>
    </source>
</evidence>
<reference evidence="1" key="1">
    <citation type="journal article" date="2020" name="Nature">
        <title>Giant virus diversity and host interactions through global metagenomics.</title>
        <authorList>
            <person name="Schulz F."/>
            <person name="Roux S."/>
            <person name="Paez-Espino D."/>
            <person name="Jungbluth S."/>
            <person name="Walsh D.A."/>
            <person name="Denef V.J."/>
            <person name="McMahon K.D."/>
            <person name="Konstantinidis K.T."/>
            <person name="Eloe-Fadrosh E.A."/>
            <person name="Kyrpides N.C."/>
            <person name="Woyke T."/>
        </authorList>
    </citation>
    <scope>NUCLEOTIDE SEQUENCE</scope>
    <source>
        <strain evidence="1">GVMAG-M-3300024258-28</strain>
    </source>
</reference>
<organism evidence="1">
    <name type="scientific">viral metagenome</name>
    <dbReference type="NCBI Taxonomy" id="1070528"/>
    <lineage>
        <taxon>unclassified sequences</taxon>
        <taxon>metagenomes</taxon>
        <taxon>organismal metagenomes</taxon>
    </lineage>
</organism>
<name>A0A6C0IRD6_9ZZZZ</name>
<dbReference type="AlphaFoldDB" id="A0A6C0IRD6"/>
<dbReference type="EMBL" id="MN740221">
    <property type="protein sequence ID" value="QHT94447.1"/>
    <property type="molecule type" value="Genomic_DNA"/>
</dbReference>
<protein>
    <submittedName>
        <fullName evidence="1">Uncharacterized protein</fullName>
    </submittedName>
</protein>